<keyword evidence="1" id="KW-0949">S-adenosyl-L-methionine</keyword>
<evidence type="ECO:0000259" key="3">
    <source>
        <dbReference type="Pfam" id="PF01887"/>
    </source>
</evidence>
<dbReference type="Proteomes" id="UP000502260">
    <property type="component" value="Chromosome"/>
</dbReference>
<comment type="similarity">
    <text evidence="2">Belongs to the SAM hydrolase / SAM-dependent halogenase family.</text>
</comment>
<organism evidence="5 6">
    <name type="scientific">Sulfurimicrobium lacus</name>
    <dbReference type="NCBI Taxonomy" id="2715678"/>
    <lineage>
        <taxon>Bacteria</taxon>
        <taxon>Pseudomonadati</taxon>
        <taxon>Pseudomonadota</taxon>
        <taxon>Betaproteobacteria</taxon>
        <taxon>Nitrosomonadales</taxon>
        <taxon>Sulfuricellaceae</taxon>
        <taxon>Sulfurimicrobium</taxon>
    </lineage>
</organism>
<dbReference type="AlphaFoldDB" id="A0A6F8V771"/>
<keyword evidence="6" id="KW-1185">Reference proteome</keyword>
<dbReference type="KEGG" id="slac:SKTS_05690"/>
<dbReference type="InterPro" id="IPR046470">
    <property type="entry name" value="SAM_HAT_C"/>
</dbReference>
<evidence type="ECO:0000313" key="5">
    <source>
        <dbReference type="EMBL" id="BCB25683.1"/>
    </source>
</evidence>
<dbReference type="InterPro" id="IPR023228">
    <property type="entry name" value="SAM_OH_AdoTrfase_N_sf"/>
</dbReference>
<gene>
    <name evidence="5" type="ORF">SKTS_05690</name>
</gene>
<reference evidence="6" key="1">
    <citation type="submission" date="2020-03" db="EMBL/GenBank/DDBJ databases">
        <title>Complete genome sequence of sulfur-oxidizing bacterium skT11.</title>
        <authorList>
            <person name="Kanda M."/>
            <person name="Kojima H."/>
            <person name="Fukui M."/>
        </authorList>
    </citation>
    <scope>NUCLEOTIDE SEQUENCE [LARGE SCALE GENOMIC DNA]</scope>
    <source>
        <strain evidence="6">skT11</strain>
    </source>
</reference>
<feature type="domain" description="S-adenosyl-l-methionine hydroxide adenosyltransferase N-terminal" evidence="3">
    <location>
        <begin position="3"/>
        <end position="59"/>
    </location>
</feature>
<dbReference type="InterPro" id="IPR046469">
    <property type="entry name" value="SAM_HAT_N"/>
</dbReference>
<dbReference type="SUPFAM" id="SSF102522">
    <property type="entry name" value="Bacterial fluorinating enzyme, N-terminal domain"/>
    <property type="match status" value="1"/>
</dbReference>
<dbReference type="Pfam" id="PF01887">
    <property type="entry name" value="SAM_HAT_N"/>
    <property type="match status" value="1"/>
</dbReference>
<accession>A0A6F8V771</accession>
<evidence type="ECO:0000256" key="2">
    <source>
        <dbReference type="ARBA" id="ARBA00024035"/>
    </source>
</evidence>
<dbReference type="Gene3D" id="2.40.30.90">
    <property type="entry name" value="Bacterial fluorinating enzyme like"/>
    <property type="match status" value="1"/>
</dbReference>
<dbReference type="InterPro" id="IPR002747">
    <property type="entry name" value="SAM_OH_AdoTrfase"/>
</dbReference>
<dbReference type="PANTHER" id="PTHR35092:SF1">
    <property type="entry name" value="CHLORINASE MJ1651"/>
    <property type="match status" value="1"/>
</dbReference>
<dbReference type="InterPro" id="IPR023227">
    <property type="entry name" value="SAM_OH_AdoTrfase_C_sf"/>
</dbReference>
<dbReference type="Pfam" id="PF20257">
    <property type="entry name" value="SAM_HAT_C"/>
    <property type="match status" value="1"/>
</dbReference>
<dbReference type="PANTHER" id="PTHR35092">
    <property type="entry name" value="CHLORINASE MJ1651"/>
    <property type="match status" value="1"/>
</dbReference>
<evidence type="ECO:0000259" key="4">
    <source>
        <dbReference type="Pfam" id="PF20257"/>
    </source>
</evidence>
<sequence length="163" mass="17706">MLADEKWYIGPDNGLLSVVAARASKVELWRIIWRPENLSRSFHGRDLFAPIAALIEKGAFPHGKLADTVRLQVALDAGDLGEIIYLDHYGNAMTGLRAETMKHSDKLLLGSAVLPYAAVFSDAPSGQPFWYENSIGLIEIALNCGNAAALLDIKVGDPVRCTS</sequence>
<evidence type="ECO:0000313" key="6">
    <source>
        <dbReference type="Proteomes" id="UP000502260"/>
    </source>
</evidence>
<evidence type="ECO:0000256" key="1">
    <source>
        <dbReference type="ARBA" id="ARBA00022691"/>
    </source>
</evidence>
<proteinExistence type="inferred from homology"/>
<feature type="domain" description="S-adenosyl-l-methionine hydroxide adenosyltransferase C-terminal" evidence="4">
    <location>
        <begin position="81"/>
        <end position="160"/>
    </location>
</feature>
<dbReference type="Gene3D" id="3.40.50.10790">
    <property type="entry name" value="S-adenosyl-l-methionine hydroxide adenosyltransferase, N-terminal"/>
    <property type="match status" value="1"/>
</dbReference>
<dbReference type="SUPFAM" id="SSF101852">
    <property type="entry name" value="Bacterial fluorinating enzyme, C-terminal domain"/>
    <property type="match status" value="1"/>
</dbReference>
<protein>
    <submittedName>
        <fullName evidence="5">Uncharacterized protein</fullName>
    </submittedName>
</protein>
<dbReference type="EMBL" id="AP022853">
    <property type="protein sequence ID" value="BCB25683.1"/>
    <property type="molecule type" value="Genomic_DNA"/>
</dbReference>
<name>A0A6F8V771_9PROT</name>